<dbReference type="GO" id="GO:0034388">
    <property type="term" value="C:Pwp2p-containing subcomplex of 90S preribosome"/>
    <property type="evidence" value="ECO:0007669"/>
    <property type="project" value="TreeGrafter"/>
</dbReference>
<dbReference type="InterPro" id="IPR003107">
    <property type="entry name" value="HAT"/>
</dbReference>
<accession>A0A0M3IDJ0</accession>
<comment type="similarity">
    <text evidence="1">Belongs to the UTP6 family.</text>
</comment>
<evidence type="ECO:0000256" key="2">
    <source>
        <dbReference type="SAM" id="MobiDB-lite"/>
    </source>
</evidence>
<dbReference type="PANTHER" id="PTHR23271:SF1">
    <property type="entry name" value="U3 SMALL NUCLEOLAR RNA-ASSOCIATED PROTEIN 6 HOMOLOG"/>
    <property type="match status" value="1"/>
</dbReference>
<proteinExistence type="inferred from homology"/>
<keyword evidence="4" id="KW-1185">Reference proteome</keyword>
<dbReference type="InterPro" id="IPR056907">
    <property type="entry name" value="UTP6_C"/>
</dbReference>
<evidence type="ECO:0000313" key="4">
    <source>
        <dbReference type="Proteomes" id="UP000036681"/>
    </source>
</evidence>
<dbReference type="GO" id="GO:0030515">
    <property type="term" value="F:snoRNA binding"/>
    <property type="evidence" value="ECO:0007669"/>
    <property type="project" value="InterPro"/>
</dbReference>
<dbReference type="PANTHER" id="PTHR23271">
    <property type="entry name" value="HEPATOCELLULAR CARCINOMA-ASSOCIATED ANTIGEN 66"/>
    <property type="match status" value="1"/>
</dbReference>
<evidence type="ECO:0000313" key="5">
    <source>
        <dbReference type="WBParaSite" id="ALUE_0001609701-mRNA-1"/>
    </source>
</evidence>
<organism evidence="4 5">
    <name type="scientific">Ascaris lumbricoides</name>
    <name type="common">Giant roundworm</name>
    <dbReference type="NCBI Taxonomy" id="6252"/>
    <lineage>
        <taxon>Eukaryota</taxon>
        <taxon>Metazoa</taxon>
        <taxon>Ecdysozoa</taxon>
        <taxon>Nematoda</taxon>
        <taxon>Chromadorea</taxon>
        <taxon>Rhabditida</taxon>
        <taxon>Spirurina</taxon>
        <taxon>Ascaridomorpha</taxon>
        <taxon>Ascaridoidea</taxon>
        <taxon>Ascarididae</taxon>
        <taxon>Ascaris</taxon>
    </lineage>
</organism>
<evidence type="ECO:0000259" key="3">
    <source>
        <dbReference type="Pfam" id="PF24892"/>
    </source>
</evidence>
<dbReference type="SMART" id="SM00386">
    <property type="entry name" value="HAT"/>
    <property type="match status" value="4"/>
</dbReference>
<dbReference type="GO" id="GO:0032040">
    <property type="term" value="C:small-subunit processome"/>
    <property type="evidence" value="ECO:0007669"/>
    <property type="project" value="TreeGrafter"/>
</dbReference>
<dbReference type="InterPro" id="IPR013949">
    <property type="entry name" value="Utp6"/>
</dbReference>
<dbReference type="Gene3D" id="1.25.40.10">
    <property type="entry name" value="Tetratricopeptide repeat domain"/>
    <property type="match status" value="1"/>
</dbReference>
<dbReference type="SUPFAM" id="SSF48452">
    <property type="entry name" value="TPR-like"/>
    <property type="match status" value="1"/>
</dbReference>
<feature type="domain" description="U3 small nucleolar RNA-associated protein 6 homolog C-terminal" evidence="3">
    <location>
        <begin position="113"/>
        <end position="367"/>
    </location>
</feature>
<dbReference type="InterPro" id="IPR011990">
    <property type="entry name" value="TPR-like_helical_dom_sf"/>
</dbReference>
<name>A0A0M3IDJ0_ASCLU</name>
<sequence>MGKDISGNDRAQMNDESGKEASAEHLADESTHSDAVLNLKLAEVVAEQALSCPKIVDKNELLYCLWRTSRDCGEVANRLENILYAKLWEEGNICEESFIAKHERDIEKGDMYEIYDEAVIRFPTLKMFRHYIGVCERRITLDDVFAGNKLRDLYKQIDELNLATLDDYKKLLEFESDNSRKEQIIQRALRHFPSSDFLWSRLLRLKMDDGNTNGKDVQKLFNDAERAVKSEDMLEIYQLAIDWAISNSPSTVDAIFRRAIMLTPPDVSSEIKCIRLRYLKASNPNDPSVYRNAYSKMCASPPNAMSVHKTFVNLEERLKQPDHKLIVRAMETCVADFGYKDYRCWTDYARYLLQHDPAALASLHERAIVCVPNEQSDAFITEWTQIMQGTSKQLTTRNAIKRKRKKVLEKEKKQVELVA</sequence>
<dbReference type="Proteomes" id="UP000036681">
    <property type="component" value="Unplaced"/>
</dbReference>
<dbReference type="WBParaSite" id="ALUE_0001609701-mRNA-1">
    <property type="protein sequence ID" value="ALUE_0001609701-mRNA-1"/>
    <property type="gene ID" value="ALUE_0001609701"/>
</dbReference>
<dbReference type="GO" id="GO:0000462">
    <property type="term" value="P:maturation of SSU-rRNA from tricistronic rRNA transcript (SSU-rRNA, 5.8S rRNA, LSU-rRNA)"/>
    <property type="evidence" value="ECO:0007669"/>
    <property type="project" value="InterPro"/>
</dbReference>
<dbReference type="AlphaFoldDB" id="A0A0M3IDJ0"/>
<reference evidence="5" key="1">
    <citation type="submission" date="2017-02" db="UniProtKB">
        <authorList>
            <consortium name="WormBaseParasite"/>
        </authorList>
    </citation>
    <scope>IDENTIFICATION</scope>
</reference>
<evidence type="ECO:0000256" key="1">
    <source>
        <dbReference type="ARBA" id="ARBA00010734"/>
    </source>
</evidence>
<feature type="region of interest" description="Disordered" evidence="2">
    <location>
        <begin position="1"/>
        <end position="27"/>
    </location>
</feature>
<protein>
    <submittedName>
        <fullName evidence="5">Suf domain-containing protein</fullName>
    </submittedName>
</protein>
<dbReference type="Pfam" id="PF24892">
    <property type="entry name" value="UTP6_C"/>
    <property type="match status" value="1"/>
</dbReference>